<keyword evidence="15" id="KW-1185">Reference proteome</keyword>
<evidence type="ECO:0000256" key="12">
    <source>
        <dbReference type="SAM" id="MobiDB-lite"/>
    </source>
</evidence>
<feature type="compositionally biased region" description="Low complexity" evidence="12">
    <location>
        <begin position="652"/>
        <end position="665"/>
    </location>
</feature>
<dbReference type="PANTHER" id="PTHR32093:SF124">
    <property type="entry name" value="POLLEN-SPECIFIC LEUCINE-RICH REPEAT EXTENSIN-LIKE PROTEIN 1"/>
    <property type="match status" value="1"/>
</dbReference>
<feature type="compositionally biased region" description="Low complexity" evidence="12">
    <location>
        <begin position="628"/>
        <end position="645"/>
    </location>
</feature>
<feature type="region of interest" description="Disordered" evidence="12">
    <location>
        <begin position="524"/>
        <end position="682"/>
    </location>
</feature>
<feature type="compositionally biased region" description="Basic residues" evidence="12">
    <location>
        <begin position="673"/>
        <end position="682"/>
    </location>
</feature>
<evidence type="ECO:0000256" key="6">
    <source>
        <dbReference type="ARBA" id="ARBA00022737"/>
    </source>
</evidence>
<keyword evidence="4" id="KW-0433">Leucine-rich repeat</keyword>
<evidence type="ECO:0000256" key="5">
    <source>
        <dbReference type="ARBA" id="ARBA00022729"/>
    </source>
</evidence>
<protein>
    <recommendedName>
        <fullName evidence="10">Cell wall hydroxyproline-rich glycoprotein</fullName>
    </recommendedName>
</protein>
<evidence type="ECO:0000313" key="15">
    <source>
        <dbReference type="Proteomes" id="UP000886885"/>
    </source>
</evidence>
<keyword evidence="9" id="KW-0961">Cell wall biogenesis/degradation</keyword>
<dbReference type="Pfam" id="PF13855">
    <property type="entry name" value="LRR_8"/>
    <property type="match status" value="1"/>
</dbReference>
<keyword evidence="7" id="KW-0325">Glycoprotein</keyword>
<dbReference type="InterPro" id="IPR051582">
    <property type="entry name" value="LRR_extensin-like_regulator"/>
</dbReference>
<keyword evidence="8" id="KW-0379">Hydroxylation</keyword>
<feature type="transmembrane region" description="Helical" evidence="13">
    <location>
        <begin position="141"/>
        <end position="162"/>
    </location>
</feature>
<evidence type="ECO:0000256" key="3">
    <source>
        <dbReference type="ARBA" id="ARBA00022525"/>
    </source>
</evidence>
<comment type="subcellular location">
    <subcellularLocation>
        <location evidence="1">Secreted</location>
        <location evidence="1">Cell wall</location>
    </subcellularLocation>
</comment>
<comment type="caution">
    <text evidence="14">The sequence shown here is derived from an EMBL/GenBank/DDBJ whole genome shotgun (WGS) entry which is preliminary data.</text>
</comment>
<dbReference type="Pfam" id="PF00560">
    <property type="entry name" value="LRR_1"/>
    <property type="match status" value="1"/>
</dbReference>
<dbReference type="AlphaFoldDB" id="A0A8X8D6T3"/>
<dbReference type="PANTHER" id="PTHR32093">
    <property type="entry name" value="LEUCINE-RICH REPEAT EXTENSIN-LIKE PROTEIN 3-RELATED"/>
    <property type="match status" value="1"/>
</dbReference>
<keyword evidence="6" id="KW-0677">Repeat</keyword>
<sequence>MKYSGKKNAFSLVALRPNVVKERERLCPLPDGLTKSPEDLEEEEKARMPDSPFTRMLRTKGRFPAWYSPALTMKQIDEQAASSHKLCCFFIKLVEMDVVVLICEISIDVVLLEVLRPRKSVGTIQPLGLPRWSLMANPLRAFGCFFFFSLLFSSFSTFSLALTDAEASYIARRQLLTLNENSELPHEFEYEVDVKITFANQRLRRAYIGLQAWKKAIYSDPFNTTGNWVGANVCAYNGVFCAPALDDPSLSVVAGVDLNGADIAGHLPAELGLMTDVALFHINSNRFCGIIPESFSKLTLMYEFDVSNNRFVGDFPSVVLSWPSLKYLDVRFNDFEGSLPPELFNKELDALFLNDNRFTSTIPETIGNSTVSVVTFANNKFTGCIPHSVGKMANLNEVIFMGNDLGGCFPAEIGRLGNVTVFDASQNGFTGILPPSFAGLKKVELLDLADNKLTGFVPENICKLPSLTNFTFSYNYFKGEAQACVPPSRKDIVLDDTSNCLSDRPKQKSARTCYPVVSRPVDCSKDKCAGGGGSSNPRPKPQPTPPTSKHEPTPSPPKSTSTPTPPSARVPTPQTAESPKPDHELPQTPIKPIRPSTPKIPLPSSPSINSSAPSSDPYNPGPGGHGETPLSPNSTPSPNSFGSSPIGHHDTPPSFSISPSTSKIPELVDMTRHNHHHHQPLH</sequence>
<evidence type="ECO:0000256" key="2">
    <source>
        <dbReference type="ARBA" id="ARBA00022512"/>
    </source>
</evidence>
<keyword evidence="13" id="KW-0812">Transmembrane</keyword>
<evidence type="ECO:0000256" key="1">
    <source>
        <dbReference type="ARBA" id="ARBA00004191"/>
    </source>
</evidence>
<evidence type="ECO:0000313" key="14">
    <source>
        <dbReference type="EMBL" id="KAG6777784.1"/>
    </source>
</evidence>
<evidence type="ECO:0000256" key="4">
    <source>
        <dbReference type="ARBA" id="ARBA00022614"/>
    </source>
</evidence>
<dbReference type="Proteomes" id="UP000886885">
    <property type="component" value="Chromosome 4D"/>
</dbReference>
<accession>A0A8X8D6T3</accession>
<gene>
    <name evidence="14" type="ORF">POTOM_017617</name>
</gene>
<dbReference type="InterPro" id="IPR001611">
    <property type="entry name" value="Leu-rich_rpt"/>
</dbReference>
<keyword evidence="13" id="KW-0472">Membrane</keyword>
<keyword evidence="2" id="KW-0134">Cell wall</keyword>
<feature type="compositionally biased region" description="Low complexity" evidence="12">
    <location>
        <begin position="605"/>
        <end position="617"/>
    </location>
</feature>
<evidence type="ECO:0000256" key="11">
    <source>
        <dbReference type="ARBA" id="ARBA00054567"/>
    </source>
</evidence>
<keyword evidence="5" id="KW-0732">Signal</keyword>
<evidence type="ECO:0000256" key="10">
    <source>
        <dbReference type="ARBA" id="ARBA00041871"/>
    </source>
</evidence>
<proteinExistence type="predicted"/>
<evidence type="ECO:0000256" key="9">
    <source>
        <dbReference type="ARBA" id="ARBA00023316"/>
    </source>
</evidence>
<feature type="compositionally biased region" description="Pro residues" evidence="12">
    <location>
        <begin position="553"/>
        <end position="568"/>
    </location>
</feature>
<reference evidence="14" key="1">
    <citation type="journal article" date="2020" name="bioRxiv">
        <title>Hybrid origin of Populus tomentosa Carr. identified through genome sequencing and phylogenomic analysis.</title>
        <authorList>
            <person name="An X."/>
            <person name="Gao K."/>
            <person name="Chen Z."/>
            <person name="Li J."/>
            <person name="Yang X."/>
            <person name="Yang X."/>
            <person name="Zhou J."/>
            <person name="Guo T."/>
            <person name="Zhao T."/>
            <person name="Huang S."/>
            <person name="Miao D."/>
            <person name="Khan W.U."/>
            <person name="Rao P."/>
            <person name="Ye M."/>
            <person name="Lei B."/>
            <person name="Liao W."/>
            <person name="Wang J."/>
            <person name="Ji L."/>
            <person name="Li Y."/>
            <person name="Guo B."/>
            <person name="Mustafa N.S."/>
            <person name="Li S."/>
            <person name="Yun Q."/>
            <person name="Keller S.R."/>
            <person name="Mao J."/>
            <person name="Zhang R."/>
            <person name="Strauss S.H."/>
        </authorList>
    </citation>
    <scope>NUCLEOTIDE SEQUENCE</scope>
    <source>
        <strain evidence="14">GM15</strain>
        <tissue evidence="14">Leaf</tissue>
    </source>
</reference>
<evidence type="ECO:0000256" key="8">
    <source>
        <dbReference type="ARBA" id="ARBA00023278"/>
    </source>
</evidence>
<dbReference type="OrthoDB" id="676979at2759"/>
<dbReference type="GO" id="GO:0009860">
    <property type="term" value="P:pollen tube growth"/>
    <property type="evidence" value="ECO:0007669"/>
    <property type="project" value="UniProtKB-ARBA"/>
</dbReference>
<dbReference type="GO" id="GO:0071555">
    <property type="term" value="P:cell wall organization"/>
    <property type="evidence" value="ECO:0007669"/>
    <property type="project" value="UniProtKB-KW"/>
</dbReference>
<organism evidence="14 15">
    <name type="scientific">Populus tomentosa</name>
    <name type="common">Chinese white poplar</name>
    <dbReference type="NCBI Taxonomy" id="118781"/>
    <lineage>
        <taxon>Eukaryota</taxon>
        <taxon>Viridiplantae</taxon>
        <taxon>Streptophyta</taxon>
        <taxon>Embryophyta</taxon>
        <taxon>Tracheophyta</taxon>
        <taxon>Spermatophyta</taxon>
        <taxon>Magnoliopsida</taxon>
        <taxon>eudicotyledons</taxon>
        <taxon>Gunneridae</taxon>
        <taxon>Pentapetalae</taxon>
        <taxon>rosids</taxon>
        <taxon>fabids</taxon>
        <taxon>Malpighiales</taxon>
        <taxon>Salicaceae</taxon>
        <taxon>Saliceae</taxon>
        <taxon>Populus</taxon>
    </lineage>
</organism>
<name>A0A8X8D6T3_POPTO</name>
<evidence type="ECO:0000256" key="13">
    <source>
        <dbReference type="SAM" id="Phobius"/>
    </source>
</evidence>
<comment type="function">
    <text evidence="11">Modulates cell morphogenesis by regulating cell wall formation and assembly, and/or growth polarization.</text>
</comment>
<dbReference type="FunFam" id="3.80.10.10:FF:000742">
    <property type="entry name" value="Pollen-specific leucine-rich repeat extensin-like protein 1"/>
    <property type="match status" value="1"/>
</dbReference>
<keyword evidence="13" id="KW-1133">Transmembrane helix</keyword>
<evidence type="ECO:0000256" key="7">
    <source>
        <dbReference type="ARBA" id="ARBA00023180"/>
    </source>
</evidence>
<keyword evidence="3" id="KW-0964">Secreted</keyword>
<dbReference type="EMBL" id="JAAWWB010000008">
    <property type="protein sequence ID" value="KAG6777784.1"/>
    <property type="molecule type" value="Genomic_DNA"/>
</dbReference>